<evidence type="ECO:0000256" key="6">
    <source>
        <dbReference type="HAMAP-Rule" id="MF_01885"/>
    </source>
</evidence>
<evidence type="ECO:0000256" key="5">
    <source>
        <dbReference type="ARBA" id="ARBA00022694"/>
    </source>
</evidence>
<comment type="catalytic activity">
    <reaction evidence="6">
        <text>5-carboxymethylaminomethyluridine(34) in tRNA(Leu) + S-adenosyl-L-methionine = 5-carboxymethylaminomethyl-2'-O-methyluridine(34) in tRNA(Leu) + S-adenosyl-L-homocysteine + H(+)</text>
        <dbReference type="Rhea" id="RHEA:43088"/>
        <dbReference type="Rhea" id="RHEA-COMP:10333"/>
        <dbReference type="Rhea" id="RHEA-COMP:10334"/>
        <dbReference type="ChEBI" id="CHEBI:15378"/>
        <dbReference type="ChEBI" id="CHEBI:57856"/>
        <dbReference type="ChEBI" id="CHEBI:59789"/>
        <dbReference type="ChEBI" id="CHEBI:74508"/>
        <dbReference type="ChEBI" id="CHEBI:74511"/>
        <dbReference type="EC" id="2.1.1.207"/>
    </reaction>
</comment>
<evidence type="ECO:0000256" key="1">
    <source>
        <dbReference type="ARBA" id="ARBA00022490"/>
    </source>
</evidence>
<dbReference type="Proteomes" id="UP000238877">
    <property type="component" value="Unassembled WGS sequence"/>
</dbReference>
<name>A0A2S7ZRX5_9FIRM</name>
<dbReference type="GO" id="GO:0141098">
    <property type="term" value="F:tRNA (cytidine(34)-2'-O)-methyltransferase activity"/>
    <property type="evidence" value="ECO:0007669"/>
    <property type="project" value="RHEA"/>
</dbReference>
<dbReference type="STRING" id="1110546.GCA_001078375_01541"/>
<dbReference type="GO" id="GO:0002130">
    <property type="term" value="P:wobble position ribose methylation"/>
    <property type="evidence" value="ECO:0007669"/>
    <property type="project" value="TreeGrafter"/>
</dbReference>
<evidence type="ECO:0000313" key="10">
    <source>
        <dbReference type="Proteomes" id="UP000238877"/>
    </source>
</evidence>
<dbReference type="PANTHER" id="PTHR42971">
    <property type="entry name" value="TRNA (CYTIDINE(34)-2'-O)-METHYLTRANSFERASE"/>
    <property type="match status" value="1"/>
</dbReference>
<sequence>MEIVLYEPEIPGNTGNIARLCAANHMTLHLIKPLGFSIDDKHVKRAGLDYWHLVDVQVHENIEELYAKYPDRRYFYATTKAKHVHSDVKFEIGDMLVFGPETRGLPESLLEGNEETCIRIPMVEEARSLNLSNSVAIIAYEAMRQLDYPDLKEVGNWITPQIK</sequence>
<dbReference type="NCBIfam" id="TIGR00185">
    <property type="entry name" value="tRNA_yibK_trmL"/>
    <property type="match status" value="1"/>
</dbReference>
<dbReference type="HAMAP" id="MF_01885">
    <property type="entry name" value="tRNA_methyltr_TrmL"/>
    <property type="match status" value="1"/>
</dbReference>
<dbReference type="RefSeq" id="WP_105092328.1">
    <property type="nucleotide sequence ID" value="NZ_PPDF01000003.1"/>
</dbReference>
<keyword evidence="4 6" id="KW-0949">S-adenosyl-L-methionine</keyword>
<dbReference type="InterPro" id="IPR001537">
    <property type="entry name" value="SpoU_MeTrfase"/>
</dbReference>
<feature type="domain" description="tRNA/rRNA methyltransferase SpoU type" evidence="8">
    <location>
        <begin position="2"/>
        <end position="140"/>
    </location>
</feature>
<dbReference type="EC" id="2.1.1.207" evidence="6"/>
<dbReference type="CDD" id="cd18094">
    <property type="entry name" value="SpoU-like_TrmL"/>
    <property type="match status" value="1"/>
</dbReference>
<dbReference type="EMBL" id="PPDF01000003">
    <property type="protein sequence ID" value="PQL25965.1"/>
    <property type="molecule type" value="Genomic_DNA"/>
</dbReference>
<dbReference type="InterPro" id="IPR029028">
    <property type="entry name" value="Alpha/beta_knot_MTases"/>
</dbReference>
<keyword evidence="2 6" id="KW-0489">Methyltransferase</keyword>
<evidence type="ECO:0000256" key="7">
    <source>
        <dbReference type="PIRSR" id="PIRSR029256-1"/>
    </source>
</evidence>
<feature type="binding site" evidence="6 7">
    <location>
        <position position="128"/>
    </location>
    <ligand>
        <name>S-adenosyl-L-methionine</name>
        <dbReference type="ChEBI" id="CHEBI:59789"/>
    </ligand>
</feature>
<dbReference type="Gene3D" id="3.40.1280.10">
    <property type="match status" value="1"/>
</dbReference>
<accession>A0A2S7ZRX5</accession>
<dbReference type="AlphaFoldDB" id="A0A2S7ZRX5"/>
<comment type="caution">
    <text evidence="6">Lacks conserved residue(s) required for the propagation of feature annotation.</text>
</comment>
<keyword evidence="3 6" id="KW-0808">Transferase</keyword>
<feature type="binding site" evidence="6 7">
    <location>
        <position position="120"/>
    </location>
    <ligand>
        <name>S-adenosyl-L-methionine</name>
        <dbReference type="ChEBI" id="CHEBI:59789"/>
    </ligand>
</feature>
<dbReference type="Pfam" id="PF00588">
    <property type="entry name" value="SpoU_methylase"/>
    <property type="match status" value="1"/>
</dbReference>
<gene>
    <name evidence="9" type="primary">trmL</name>
    <name evidence="9" type="ORF">VTHSUH11_01020</name>
</gene>
<evidence type="ECO:0000313" key="9">
    <source>
        <dbReference type="EMBL" id="PQL25965.1"/>
    </source>
</evidence>
<evidence type="ECO:0000256" key="4">
    <source>
        <dbReference type="ARBA" id="ARBA00022691"/>
    </source>
</evidence>
<comment type="subcellular location">
    <subcellularLocation>
        <location evidence="6">Cytoplasm</location>
    </subcellularLocation>
</comment>
<proteinExistence type="inferred from homology"/>
<comment type="function">
    <text evidence="6">Could methylate the ribose at the nucleotide 34 wobble position in tRNA.</text>
</comment>
<dbReference type="SUPFAM" id="SSF75217">
    <property type="entry name" value="alpha/beta knot"/>
    <property type="match status" value="1"/>
</dbReference>
<feature type="binding site" evidence="6 7">
    <location>
        <position position="99"/>
    </location>
    <ligand>
        <name>S-adenosyl-L-methionine</name>
        <dbReference type="ChEBI" id="CHEBI:59789"/>
    </ligand>
</feature>
<evidence type="ECO:0000259" key="8">
    <source>
        <dbReference type="Pfam" id="PF00588"/>
    </source>
</evidence>
<dbReference type="GO" id="GO:0042802">
    <property type="term" value="F:identical protein binding"/>
    <property type="evidence" value="ECO:0007669"/>
    <property type="project" value="UniProtKB-ARBA"/>
</dbReference>
<keyword evidence="5 6" id="KW-0819">tRNA processing</keyword>
<comment type="caution">
    <text evidence="9">The sequence shown here is derived from an EMBL/GenBank/DDBJ whole genome shotgun (WGS) entry which is preliminary data.</text>
</comment>
<comment type="catalytic activity">
    <reaction evidence="6">
        <text>cytidine(34) in tRNA + S-adenosyl-L-methionine = 2'-O-methylcytidine(34) in tRNA + S-adenosyl-L-homocysteine + H(+)</text>
        <dbReference type="Rhea" id="RHEA:43084"/>
        <dbReference type="Rhea" id="RHEA-COMP:10331"/>
        <dbReference type="Rhea" id="RHEA-COMP:10332"/>
        <dbReference type="ChEBI" id="CHEBI:15378"/>
        <dbReference type="ChEBI" id="CHEBI:57856"/>
        <dbReference type="ChEBI" id="CHEBI:59789"/>
        <dbReference type="ChEBI" id="CHEBI:74495"/>
        <dbReference type="ChEBI" id="CHEBI:82748"/>
        <dbReference type="EC" id="2.1.1.207"/>
    </reaction>
</comment>
<dbReference type="FunFam" id="3.40.1280.10:FF:000002">
    <property type="entry name" value="Peptidylprolyl isomerase"/>
    <property type="match status" value="1"/>
</dbReference>
<dbReference type="InterPro" id="IPR029026">
    <property type="entry name" value="tRNA_m1G_MTases_N"/>
</dbReference>
<evidence type="ECO:0000256" key="2">
    <source>
        <dbReference type="ARBA" id="ARBA00022603"/>
    </source>
</evidence>
<dbReference type="GO" id="GO:0005737">
    <property type="term" value="C:cytoplasm"/>
    <property type="evidence" value="ECO:0007669"/>
    <property type="project" value="UniProtKB-SubCell"/>
</dbReference>
<evidence type="ECO:0000256" key="3">
    <source>
        <dbReference type="ARBA" id="ARBA00022679"/>
    </source>
</evidence>
<keyword evidence="1 6" id="KW-0963">Cytoplasm</keyword>
<protein>
    <recommendedName>
        <fullName evidence="6">Putative tRNA (cytidine(34)-2'-O)-methyltransferase</fullName>
        <ecNumber evidence="6">2.1.1.207</ecNumber>
    </recommendedName>
    <alternativeName>
        <fullName evidence="6">tRNA (cytidine/uridine-2'-O-)-methyltransferase</fullName>
    </alternativeName>
</protein>
<dbReference type="GO" id="GO:0003723">
    <property type="term" value="F:RNA binding"/>
    <property type="evidence" value="ECO:0007669"/>
    <property type="project" value="InterPro"/>
</dbReference>
<dbReference type="PIRSF" id="PIRSF029256">
    <property type="entry name" value="SpoU_TrmH_prd"/>
    <property type="match status" value="1"/>
</dbReference>
<dbReference type="PANTHER" id="PTHR42971:SF1">
    <property type="entry name" value="TRNA (CYTIDINE(34)-2'-O)-METHYLTRANSFERASE"/>
    <property type="match status" value="1"/>
</dbReference>
<reference evidence="9 10" key="1">
    <citation type="submission" date="2018-01" db="EMBL/GenBank/DDBJ databases">
        <title>Draft genome sequences of clinical isolates and type strains of oral Veillonella including Veillonella infantum sp., nov.</title>
        <authorList>
            <person name="Mashima I."/>
            <person name="Liao Y.-C."/>
            <person name="Sabharwal A."/>
            <person name="Haase E.M."/>
            <person name="Nakazawa F."/>
            <person name="Scannapieco F.A."/>
        </authorList>
    </citation>
    <scope>NUCLEOTIDE SEQUENCE [LARGE SCALE GENOMIC DNA]</scope>
    <source>
        <strain evidence="9 10">Y6</strain>
    </source>
</reference>
<dbReference type="InterPro" id="IPR016914">
    <property type="entry name" value="TrmL"/>
</dbReference>
<organism evidence="9 10">
    <name type="scientific">Veillonella tobetsuensis</name>
    <dbReference type="NCBI Taxonomy" id="1110546"/>
    <lineage>
        <taxon>Bacteria</taxon>
        <taxon>Bacillati</taxon>
        <taxon>Bacillota</taxon>
        <taxon>Negativicutes</taxon>
        <taxon>Veillonellales</taxon>
        <taxon>Veillonellaceae</taxon>
        <taxon>Veillonella</taxon>
    </lineage>
</organism>
<comment type="similarity">
    <text evidence="6">Belongs to the class IV-like SAM-binding methyltransferase superfamily. RNA methyltransferase TrmH family. TrmL subfamily.</text>
</comment>
<dbReference type="GO" id="GO:0141102">
    <property type="term" value="F:tRNA (5-carboxymethylaminomethyluridine(34)-2'-O)-methyltransferase activity"/>
    <property type="evidence" value="ECO:0007669"/>
    <property type="project" value="RHEA"/>
</dbReference>